<evidence type="ECO:0000313" key="3">
    <source>
        <dbReference type="Proteomes" id="UP000244446"/>
    </source>
</evidence>
<gene>
    <name evidence="2" type="ORF">DC366_08375</name>
</gene>
<organism evidence="2 3">
    <name type="scientific">Pelagivirga sediminicola</name>
    <dbReference type="NCBI Taxonomy" id="2170575"/>
    <lineage>
        <taxon>Bacteria</taxon>
        <taxon>Pseudomonadati</taxon>
        <taxon>Pseudomonadota</taxon>
        <taxon>Alphaproteobacteria</taxon>
        <taxon>Rhodobacterales</taxon>
        <taxon>Paracoccaceae</taxon>
        <taxon>Pelagivirga</taxon>
    </lineage>
</organism>
<dbReference type="EMBL" id="QCYH01000004">
    <property type="protein sequence ID" value="PVA10254.1"/>
    <property type="molecule type" value="Genomic_DNA"/>
</dbReference>
<keyword evidence="3" id="KW-1185">Reference proteome</keyword>
<name>A0A2T7G764_9RHOB</name>
<dbReference type="Proteomes" id="UP000244446">
    <property type="component" value="Unassembled WGS sequence"/>
</dbReference>
<evidence type="ECO:0000313" key="2">
    <source>
        <dbReference type="EMBL" id="PVA10254.1"/>
    </source>
</evidence>
<dbReference type="RefSeq" id="WP_108691768.1">
    <property type="nucleotide sequence ID" value="NZ_QCYH01000004.1"/>
</dbReference>
<sequence>MKRFIVIAALCVPVAGLATAFDGAASDTNDVVRITVSQDDLAECEATLRELRQRPVVTDSGWALPSFMVDDDLPRSVCVVDA</sequence>
<comment type="caution">
    <text evidence="2">The sequence shown here is derived from an EMBL/GenBank/DDBJ whole genome shotgun (WGS) entry which is preliminary data.</text>
</comment>
<proteinExistence type="predicted"/>
<protein>
    <submittedName>
        <fullName evidence="2">Uncharacterized protein</fullName>
    </submittedName>
</protein>
<feature type="chain" id="PRO_5015557123" evidence="1">
    <location>
        <begin position="21"/>
        <end position="82"/>
    </location>
</feature>
<reference evidence="2 3" key="1">
    <citation type="submission" date="2018-04" db="EMBL/GenBank/DDBJ databases">
        <title>Pelagivirga bohaiensis gen. nov., sp. nov., a bacterium isolated from the Bohai Sea.</title>
        <authorList>
            <person name="Ji X."/>
        </authorList>
    </citation>
    <scope>NUCLEOTIDE SEQUENCE [LARGE SCALE GENOMIC DNA]</scope>
    <source>
        <strain evidence="2 3">BH-SD19</strain>
    </source>
</reference>
<feature type="signal peptide" evidence="1">
    <location>
        <begin position="1"/>
        <end position="20"/>
    </location>
</feature>
<dbReference type="AlphaFoldDB" id="A0A2T7G764"/>
<evidence type="ECO:0000256" key="1">
    <source>
        <dbReference type="SAM" id="SignalP"/>
    </source>
</evidence>
<accession>A0A2T7G764</accession>
<dbReference type="OrthoDB" id="7866522at2"/>
<keyword evidence="1" id="KW-0732">Signal</keyword>